<dbReference type="SMART" id="SM00184">
    <property type="entry name" value="RING"/>
    <property type="match status" value="1"/>
</dbReference>
<feature type="region of interest" description="Disordered" evidence="9">
    <location>
        <begin position="38"/>
        <end position="124"/>
    </location>
</feature>
<dbReference type="InterPro" id="IPR001841">
    <property type="entry name" value="Znf_RING"/>
</dbReference>
<evidence type="ECO:0000256" key="7">
    <source>
        <dbReference type="ARBA" id="ARBA00022833"/>
    </source>
</evidence>
<dbReference type="GO" id="GO:0061630">
    <property type="term" value="F:ubiquitin protein ligase activity"/>
    <property type="evidence" value="ECO:0007669"/>
    <property type="project" value="UniProtKB-EC"/>
</dbReference>
<feature type="compositionally biased region" description="Polar residues" evidence="9">
    <location>
        <begin position="41"/>
        <end position="52"/>
    </location>
</feature>
<gene>
    <name evidence="11" type="ORF">QBC47DRAFT_218467</name>
</gene>
<evidence type="ECO:0000256" key="9">
    <source>
        <dbReference type="SAM" id="MobiDB-lite"/>
    </source>
</evidence>
<comment type="catalytic activity">
    <reaction evidence="1">
        <text>S-ubiquitinyl-[E2 ubiquitin-conjugating enzyme]-L-cysteine + [acceptor protein]-L-lysine = [E2 ubiquitin-conjugating enzyme]-L-cysteine + N(6)-ubiquitinyl-[acceptor protein]-L-lysine.</text>
        <dbReference type="EC" id="2.3.2.27"/>
    </reaction>
</comment>
<protein>
    <recommendedName>
        <fullName evidence="2">RING-type E3 ubiquitin transferase</fullName>
        <ecNumber evidence="2">2.3.2.27</ecNumber>
    </recommendedName>
</protein>
<dbReference type="GO" id="GO:0008270">
    <property type="term" value="F:zinc ion binding"/>
    <property type="evidence" value="ECO:0007669"/>
    <property type="project" value="UniProtKB-KW"/>
</dbReference>
<dbReference type="GO" id="GO:0005737">
    <property type="term" value="C:cytoplasm"/>
    <property type="evidence" value="ECO:0007669"/>
    <property type="project" value="TreeGrafter"/>
</dbReference>
<feature type="region of interest" description="Disordered" evidence="9">
    <location>
        <begin position="335"/>
        <end position="359"/>
    </location>
</feature>
<comment type="caution">
    <text evidence="11">The sequence shown here is derived from an EMBL/GenBank/DDBJ whole genome shotgun (WGS) entry which is preliminary data.</text>
</comment>
<dbReference type="Gene3D" id="3.30.40.10">
    <property type="entry name" value="Zinc/RING finger domain, C3HC4 (zinc finger)"/>
    <property type="match status" value="1"/>
</dbReference>
<keyword evidence="6" id="KW-0833">Ubl conjugation pathway</keyword>
<evidence type="ECO:0000256" key="2">
    <source>
        <dbReference type="ARBA" id="ARBA00012483"/>
    </source>
</evidence>
<feature type="compositionally biased region" description="Basic and acidic residues" evidence="9">
    <location>
        <begin position="55"/>
        <end position="66"/>
    </location>
</feature>
<organism evidence="11 12">
    <name type="scientific">Echria macrotheca</name>
    <dbReference type="NCBI Taxonomy" id="438768"/>
    <lineage>
        <taxon>Eukaryota</taxon>
        <taxon>Fungi</taxon>
        <taxon>Dikarya</taxon>
        <taxon>Ascomycota</taxon>
        <taxon>Pezizomycotina</taxon>
        <taxon>Sordariomycetes</taxon>
        <taxon>Sordariomycetidae</taxon>
        <taxon>Sordariales</taxon>
        <taxon>Schizotheciaceae</taxon>
        <taxon>Echria</taxon>
    </lineage>
</organism>
<feature type="compositionally biased region" description="Basic and acidic residues" evidence="9">
    <location>
        <begin position="335"/>
        <end position="351"/>
    </location>
</feature>
<feature type="compositionally biased region" description="Polar residues" evidence="9">
    <location>
        <begin position="81"/>
        <end position="94"/>
    </location>
</feature>
<evidence type="ECO:0000313" key="11">
    <source>
        <dbReference type="EMBL" id="KAK1754471.1"/>
    </source>
</evidence>
<dbReference type="GO" id="GO:0006511">
    <property type="term" value="P:ubiquitin-dependent protein catabolic process"/>
    <property type="evidence" value="ECO:0007669"/>
    <property type="project" value="TreeGrafter"/>
</dbReference>
<accession>A0AAJ0BA33</accession>
<sequence length="359" mass="38562">MSDNSLYCHACHHQWQSTSDAIECPACRSASTEIVRESPPSLATRTPLTGFQITPEHDPRHFHNPAEDAPATAPTPAVAESQPTVESTTGTVDQEMTDAPATESSTDTQGSDHAQTGSNAAPRRPEFVFVFPPPVVTFHTTVVTDTHVPPPDAAGPRGPPVTTHFSVNVFPHLMPRFHVAPTAPQPNAAPNGTEDQPESQQGEHQHGPARTPSFLELLLGSMFAANPANAAFGDAVFSQEALDRIITQLREQSGPGGAPPVSQSAIEKLEVKDLDEKMLGGEEKTRCVICVDEMSIGEKASVLPCNHFFHGECVTPWLKQHNTCPVCRQSIEPEPVKPEKAAQFANEHEPHAPGAQDCS</sequence>
<dbReference type="PANTHER" id="PTHR22765:SF416">
    <property type="entry name" value="E3 UBIQUITIN-PROTEIN LIGASE GODZILLA"/>
    <property type="match status" value="1"/>
</dbReference>
<dbReference type="SUPFAM" id="SSF57850">
    <property type="entry name" value="RING/U-box"/>
    <property type="match status" value="1"/>
</dbReference>
<proteinExistence type="predicted"/>
<feature type="domain" description="RING-type" evidence="10">
    <location>
        <begin position="287"/>
        <end position="328"/>
    </location>
</feature>
<dbReference type="PANTHER" id="PTHR22765">
    <property type="entry name" value="RING FINGER AND PROTEASE ASSOCIATED DOMAIN-CONTAINING"/>
    <property type="match status" value="1"/>
</dbReference>
<keyword evidence="7" id="KW-0862">Zinc</keyword>
<evidence type="ECO:0000256" key="4">
    <source>
        <dbReference type="ARBA" id="ARBA00022723"/>
    </source>
</evidence>
<feature type="compositionally biased region" description="Low complexity" evidence="9">
    <location>
        <begin position="180"/>
        <end position="191"/>
    </location>
</feature>
<keyword evidence="12" id="KW-1185">Reference proteome</keyword>
<keyword evidence="4" id="KW-0479">Metal-binding</keyword>
<feature type="region of interest" description="Disordered" evidence="9">
    <location>
        <begin position="178"/>
        <end position="209"/>
    </location>
</feature>
<dbReference type="EC" id="2.3.2.27" evidence="2"/>
<reference evidence="11" key="1">
    <citation type="submission" date="2023-06" db="EMBL/GenBank/DDBJ databases">
        <title>Genome-scale phylogeny and comparative genomics of the fungal order Sordariales.</title>
        <authorList>
            <consortium name="Lawrence Berkeley National Laboratory"/>
            <person name="Hensen N."/>
            <person name="Bonometti L."/>
            <person name="Westerberg I."/>
            <person name="Brannstrom I.O."/>
            <person name="Guillou S."/>
            <person name="Cros-Aarteil S."/>
            <person name="Calhoun S."/>
            <person name="Haridas S."/>
            <person name="Kuo A."/>
            <person name="Mondo S."/>
            <person name="Pangilinan J."/>
            <person name="Riley R."/>
            <person name="Labutti K."/>
            <person name="Andreopoulos B."/>
            <person name="Lipzen A."/>
            <person name="Chen C."/>
            <person name="Yanf M."/>
            <person name="Daum C."/>
            <person name="Ng V."/>
            <person name="Clum A."/>
            <person name="Steindorff A."/>
            <person name="Ohm R."/>
            <person name="Martin F."/>
            <person name="Silar P."/>
            <person name="Natvig D."/>
            <person name="Lalanne C."/>
            <person name="Gautier V."/>
            <person name="Ament-Velasquez S.L."/>
            <person name="Kruys A."/>
            <person name="Hutchinson M.I."/>
            <person name="Powell A.J."/>
            <person name="Barry K."/>
            <person name="Miller A.N."/>
            <person name="Grigoriev I.V."/>
            <person name="Debuchy R."/>
            <person name="Gladieux P."/>
            <person name="Thoren M.H."/>
            <person name="Johannesson H."/>
        </authorList>
    </citation>
    <scope>NUCLEOTIDE SEQUENCE</scope>
    <source>
        <strain evidence="11">PSN4</strain>
    </source>
</reference>
<evidence type="ECO:0000256" key="3">
    <source>
        <dbReference type="ARBA" id="ARBA00022679"/>
    </source>
</evidence>
<dbReference type="PROSITE" id="PS50089">
    <property type="entry name" value="ZF_RING_2"/>
    <property type="match status" value="1"/>
</dbReference>
<evidence type="ECO:0000259" key="10">
    <source>
        <dbReference type="PROSITE" id="PS50089"/>
    </source>
</evidence>
<feature type="compositionally biased region" description="Polar residues" evidence="9">
    <location>
        <begin position="102"/>
        <end position="119"/>
    </location>
</feature>
<keyword evidence="3" id="KW-0808">Transferase</keyword>
<dbReference type="AlphaFoldDB" id="A0AAJ0BA33"/>
<dbReference type="Pfam" id="PF13639">
    <property type="entry name" value="zf-RING_2"/>
    <property type="match status" value="1"/>
</dbReference>
<dbReference type="InterPro" id="IPR051826">
    <property type="entry name" value="E3_ubiquitin-ligase_domain"/>
</dbReference>
<dbReference type="CDD" id="cd16454">
    <property type="entry name" value="RING-H2_PA-TM-RING"/>
    <property type="match status" value="1"/>
</dbReference>
<dbReference type="EMBL" id="MU839835">
    <property type="protein sequence ID" value="KAK1754471.1"/>
    <property type="molecule type" value="Genomic_DNA"/>
</dbReference>
<feature type="compositionally biased region" description="Low complexity" evidence="9">
    <location>
        <begin position="67"/>
        <end position="80"/>
    </location>
</feature>
<name>A0AAJ0BA33_9PEZI</name>
<evidence type="ECO:0000256" key="6">
    <source>
        <dbReference type="ARBA" id="ARBA00022786"/>
    </source>
</evidence>
<evidence type="ECO:0000256" key="1">
    <source>
        <dbReference type="ARBA" id="ARBA00000900"/>
    </source>
</evidence>
<evidence type="ECO:0000313" key="12">
    <source>
        <dbReference type="Proteomes" id="UP001239445"/>
    </source>
</evidence>
<evidence type="ECO:0000256" key="8">
    <source>
        <dbReference type="PROSITE-ProRule" id="PRU00175"/>
    </source>
</evidence>
<keyword evidence="5 8" id="KW-0863">Zinc-finger</keyword>
<dbReference type="FunFam" id="3.30.40.10:FF:000127">
    <property type="entry name" value="E3 ubiquitin-protein ligase RNF181"/>
    <property type="match status" value="1"/>
</dbReference>
<dbReference type="InterPro" id="IPR013083">
    <property type="entry name" value="Znf_RING/FYVE/PHD"/>
</dbReference>
<evidence type="ECO:0000256" key="5">
    <source>
        <dbReference type="ARBA" id="ARBA00022771"/>
    </source>
</evidence>
<dbReference type="GO" id="GO:0016567">
    <property type="term" value="P:protein ubiquitination"/>
    <property type="evidence" value="ECO:0007669"/>
    <property type="project" value="UniProtKB-ARBA"/>
</dbReference>
<dbReference type="Proteomes" id="UP001239445">
    <property type="component" value="Unassembled WGS sequence"/>
</dbReference>